<evidence type="ECO:0000256" key="1">
    <source>
        <dbReference type="ARBA" id="ARBA00007274"/>
    </source>
</evidence>
<dbReference type="SUPFAM" id="SSF51161">
    <property type="entry name" value="Trimeric LpxA-like enzymes"/>
    <property type="match status" value="1"/>
</dbReference>
<dbReference type="STRING" id="271157.SAMN05444396_10657"/>
<dbReference type="EMBL" id="FQWE01000006">
    <property type="protein sequence ID" value="SHG21904.1"/>
    <property type="molecule type" value="Genomic_DNA"/>
</dbReference>
<protein>
    <submittedName>
        <fullName evidence="3">Putative colanic acid biosynthesis acetyltransferase WcaF</fullName>
    </submittedName>
</protein>
<keyword evidence="4" id="KW-1185">Reference proteome</keyword>
<dbReference type="InterPro" id="IPR051159">
    <property type="entry name" value="Hexapeptide_acetyltransf"/>
</dbReference>
<dbReference type="GO" id="GO:0008374">
    <property type="term" value="F:O-acyltransferase activity"/>
    <property type="evidence" value="ECO:0007669"/>
    <property type="project" value="TreeGrafter"/>
</dbReference>
<accession>A0A1M5I0R2</accession>
<dbReference type="InterPro" id="IPR011004">
    <property type="entry name" value="Trimer_LpxA-like_sf"/>
</dbReference>
<evidence type="ECO:0000256" key="2">
    <source>
        <dbReference type="ARBA" id="ARBA00022679"/>
    </source>
</evidence>
<dbReference type="Gene3D" id="2.160.10.10">
    <property type="entry name" value="Hexapeptide repeat proteins"/>
    <property type="match status" value="1"/>
</dbReference>
<dbReference type="Proteomes" id="UP000184036">
    <property type="component" value="Unassembled WGS sequence"/>
</dbReference>
<dbReference type="OrthoDB" id="9814490at2"/>
<dbReference type="GO" id="GO:0005829">
    <property type="term" value="C:cytosol"/>
    <property type="evidence" value="ECO:0007669"/>
    <property type="project" value="TreeGrafter"/>
</dbReference>
<dbReference type="Pfam" id="PF00132">
    <property type="entry name" value="Hexapep"/>
    <property type="match status" value="1"/>
</dbReference>
<evidence type="ECO:0000313" key="3">
    <source>
        <dbReference type="EMBL" id="SHG21904.1"/>
    </source>
</evidence>
<keyword evidence="2 3" id="KW-0808">Transferase</keyword>
<dbReference type="InterPro" id="IPR001451">
    <property type="entry name" value="Hexapep"/>
</dbReference>
<comment type="similarity">
    <text evidence="1">Belongs to the transferase hexapeptide repeat family.</text>
</comment>
<reference evidence="4" key="1">
    <citation type="submission" date="2016-11" db="EMBL/GenBank/DDBJ databases">
        <authorList>
            <person name="Varghese N."/>
            <person name="Submissions S."/>
        </authorList>
    </citation>
    <scope>NUCLEOTIDE SEQUENCE [LARGE SCALE GENOMIC DNA]</scope>
    <source>
        <strain evidence="4">DSM 19741</strain>
    </source>
</reference>
<dbReference type="PANTHER" id="PTHR23416">
    <property type="entry name" value="SIALIC ACID SYNTHASE-RELATED"/>
    <property type="match status" value="1"/>
</dbReference>
<gene>
    <name evidence="3" type="ORF">SAMN05444396_10657</name>
</gene>
<evidence type="ECO:0000313" key="4">
    <source>
        <dbReference type="Proteomes" id="UP000184036"/>
    </source>
</evidence>
<proteinExistence type="inferred from homology"/>
<dbReference type="RefSeq" id="WP_072991620.1">
    <property type="nucleotide sequence ID" value="NZ_FQWE01000006.1"/>
</dbReference>
<name>A0A1M5I0R2_9FLAO</name>
<dbReference type="PANTHER" id="PTHR23416:SF23">
    <property type="entry name" value="ACETYLTRANSFERASE C18B11.09C-RELATED"/>
    <property type="match status" value="1"/>
</dbReference>
<dbReference type="AlphaFoldDB" id="A0A1M5I0R2"/>
<organism evidence="3 4">
    <name type="scientific">Flavobacterium segetis</name>
    <dbReference type="NCBI Taxonomy" id="271157"/>
    <lineage>
        <taxon>Bacteria</taxon>
        <taxon>Pseudomonadati</taxon>
        <taxon>Bacteroidota</taxon>
        <taxon>Flavobacteriia</taxon>
        <taxon>Flavobacteriales</taxon>
        <taxon>Flavobacteriaceae</taxon>
        <taxon>Flavobacterium</taxon>
    </lineage>
</organism>
<sequence>MKQQHLQNSPYDSPWSIHQRIKMIIWEYVWLIFCIWTPKPANRWRLFWLRLFGSQIYGKPFVHQRARIQIPWNLILHDRACLGDRANAYTLGVIEIFEHATVGQEVYLCSGTHAFDKPEMNLITKKITIQKNVFIGARAFIMPGVVISENAIVGAGSVITRDVEKNTIVAGNPAKFIKFRTFE</sequence>